<dbReference type="InParanoid" id="D1C893"/>
<dbReference type="EMBL" id="CP001824">
    <property type="protein sequence ID" value="ACZ40036.1"/>
    <property type="molecule type" value="Genomic_DNA"/>
</dbReference>
<keyword evidence="3" id="KW-1185">Reference proteome</keyword>
<dbReference type="InterPro" id="IPR007055">
    <property type="entry name" value="BON_dom"/>
</dbReference>
<dbReference type="OrthoDB" id="5245141at2"/>
<reference evidence="2 3" key="2">
    <citation type="journal article" date="2010" name="Stand. Genomic Sci.">
        <title>Complete genome sequence of Desulfohalobium retbaense type strain (HR(100)).</title>
        <authorList>
            <person name="Spring S."/>
            <person name="Nolan M."/>
            <person name="Lapidus A."/>
            <person name="Glavina Del Rio T."/>
            <person name="Copeland A."/>
            <person name="Tice H."/>
            <person name="Cheng J.F."/>
            <person name="Lucas S."/>
            <person name="Land M."/>
            <person name="Chen F."/>
            <person name="Bruce D."/>
            <person name="Goodwin L."/>
            <person name="Pitluck S."/>
            <person name="Ivanova N."/>
            <person name="Mavromatis K."/>
            <person name="Mikhailova N."/>
            <person name="Pati A."/>
            <person name="Chen A."/>
            <person name="Palaniappan K."/>
            <person name="Hauser L."/>
            <person name="Chang Y.J."/>
            <person name="Jeffries C.D."/>
            <person name="Munk C."/>
            <person name="Kiss H."/>
            <person name="Chain P."/>
            <person name="Han C."/>
            <person name="Brettin T."/>
            <person name="Detter J.C."/>
            <person name="Schuler E."/>
            <person name="Goker M."/>
            <person name="Rohde M."/>
            <person name="Bristow J."/>
            <person name="Eisen J.A."/>
            <person name="Markowitz V."/>
            <person name="Hugenholtz P."/>
            <person name="Kyrpides N.C."/>
            <person name="Klenk H.P."/>
        </authorList>
    </citation>
    <scope>NUCLEOTIDE SEQUENCE [LARGE SCALE GENOMIC DNA]</scope>
    <source>
        <strain evidence="3">ATCC 49802 / DSM 20745 / S 6022</strain>
    </source>
</reference>
<proteinExistence type="predicted"/>
<reference evidence="3" key="1">
    <citation type="submission" date="2009-11" db="EMBL/GenBank/DDBJ databases">
        <title>The complete chromosome 2 of Sphaerobacter thermophilus DSM 20745.</title>
        <authorList>
            <person name="Lucas S."/>
            <person name="Copeland A."/>
            <person name="Lapidus A."/>
            <person name="Glavina del Rio T."/>
            <person name="Dalin E."/>
            <person name="Tice H."/>
            <person name="Bruce D."/>
            <person name="Goodwin L."/>
            <person name="Pitluck S."/>
            <person name="Kyrpides N."/>
            <person name="Mavromatis K."/>
            <person name="Ivanova N."/>
            <person name="Mikhailova N."/>
            <person name="LaButti K.M."/>
            <person name="Clum A."/>
            <person name="Sun H.I."/>
            <person name="Brettin T."/>
            <person name="Detter J.C."/>
            <person name="Han C."/>
            <person name="Larimer F."/>
            <person name="Land M."/>
            <person name="Hauser L."/>
            <person name="Markowitz V."/>
            <person name="Cheng J.F."/>
            <person name="Hugenholtz P."/>
            <person name="Woyke T."/>
            <person name="Wu D."/>
            <person name="Steenblock K."/>
            <person name="Schneider S."/>
            <person name="Pukall R."/>
            <person name="Goeker M."/>
            <person name="Klenk H.P."/>
            <person name="Eisen J.A."/>
        </authorList>
    </citation>
    <scope>NUCLEOTIDE SEQUENCE [LARGE SCALE GENOMIC DNA]</scope>
    <source>
        <strain evidence="3">ATCC 49802 / DSM 20745 / S 6022</strain>
    </source>
</reference>
<dbReference type="AlphaFoldDB" id="D1C893"/>
<accession>D1C893</accession>
<dbReference type="STRING" id="479434.Sthe_2622"/>
<dbReference type="SMART" id="SM00749">
    <property type="entry name" value="BON"/>
    <property type="match status" value="1"/>
</dbReference>
<evidence type="ECO:0000313" key="2">
    <source>
        <dbReference type="EMBL" id="ACZ40036.1"/>
    </source>
</evidence>
<evidence type="ECO:0000259" key="1">
    <source>
        <dbReference type="PROSITE" id="PS50914"/>
    </source>
</evidence>
<dbReference type="HOGENOM" id="CLU_1229244_0_0_0"/>
<dbReference type="InterPro" id="IPR014004">
    <property type="entry name" value="Transpt-assoc_nodulatn_dom_bac"/>
</dbReference>
<protein>
    <submittedName>
        <fullName evidence="2">Transport-associated</fullName>
    </submittedName>
</protein>
<feature type="domain" description="BON" evidence="1">
    <location>
        <begin position="139"/>
        <end position="207"/>
    </location>
</feature>
<dbReference type="PROSITE" id="PS50914">
    <property type="entry name" value="BON"/>
    <property type="match status" value="1"/>
</dbReference>
<sequence>MPMLKMADSRGMRRRRREARRAMRTMRSIQAMRDLPDFQHMALMWVDQARRARERAAFRRGLVIGLIGGAVATFVLDPRAGRRRRALARDKVVHLGHRADELISETIPRRVDYLSGVAAGARHRVMSTVRREPSEMPDDDQFVTDRVMSIVFRDPDIPKGNINVNTVDGVVYLRGTVDDPRMVQEIESRVRQVEGVRDVVNVINRPEVDPSDVRAAEARRIEEGR</sequence>
<dbReference type="eggNOG" id="COG2823">
    <property type="taxonomic scope" value="Bacteria"/>
</dbReference>
<organism evidence="2 3">
    <name type="scientific">Sphaerobacter thermophilus (strain ATCC 49802 / DSM 20745 / KCCM 41009 / NCIMB 13125 / S 6022)</name>
    <dbReference type="NCBI Taxonomy" id="479434"/>
    <lineage>
        <taxon>Bacteria</taxon>
        <taxon>Pseudomonadati</taxon>
        <taxon>Thermomicrobiota</taxon>
        <taxon>Thermomicrobia</taxon>
        <taxon>Sphaerobacterales</taxon>
        <taxon>Sphaerobacterineae</taxon>
        <taxon>Sphaerobacteraceae</taxon>
        <taxon>Sphaerobacter</taxon>
    </lineage>
</organism>
<evidence type="ECO:0000313" key="3">
    <source>
        <dbReference type="Proteomes" id="UP000002027"/>
    </source>
</evidence>
<dbReference type="KEGG" id="sti:Sthe_2622"/>
<dbReference type="Gene3D" id="3.30.1340.30">
    <property type="match status" value="1"/>
</dbReference>
<dbReference type="Proteomes" id="UP000002027">
    <property type="component" value="Chromosome 2"/>
</dbReference>
<dbReference type="Pfam" id="PF04972">
    <property type="entry name" value="BON"/>
    <property type="match status" value="1"/>
</dbReference>
<gene>
    <name evidence="2" type="ordered locus">Sthe_2622</name>
</gene>
<name>D1C893_SPHTD</name>